<keyword evidence="3" id="KW-0378">Hydrolase</keyword>
<dbReference type="PANTHER" id="PTHR21240">
    <property type="entry name" value="2-AMINO-3-CARBOXYLMUCONATE-6-SEMIALDEHYDE DECARBOXYLASE"/>
    <property type="match status" value="1"/>
</dbReference>
<dbReference type="RefSeq" id="WP_141162453.1">
    <property type="nucleotide sequence ID" value="NZ_VHQG01000001.1"/>
</dbReference>
<protein>
    <submittedName>
        <fullName evidence="3">Amidohydrolase family protein</fullName>
    </submittedName>
</protein>
<dbReference type="AlphaFoldDB" id="A0A506Y9W3"/>
<dbReference type="InterPro" id="IPR032465">
    <property type="entry name" value="ACMSD"/>
</dbReference>
<gene>
    <name evidence="3" type="ORF">FJ657_04615</name>
</gene>
<dbReference type="GO" id="GO:0016787">
    <property type="term" value="F:hydrolase activity"/>
    <property type="evidence" value="ECO:0007669"/>
    <property type="project" value="UniProtKB-KW"/>
</dbReference>
<dbReference type="Pfam" id="PF04909">
    <property type="entry name" value="Amidohydro_2"/>
    <property type="match status" value="1"/>
</dbReference>
<dbReference type="PANTHER" id="PTHR21240:SF30">
    <property type="entry name" value="AMIDOHYDROLASE-RELATED DOMAIN-CONTAINING PROTEIN-RELATED"/>
    <property type="match status" value="1"/>
</dbReference>
<keyword evidence="1" id="KW-0456">Lyase</keyword>
<feature type="domain" description="Amidohydrolase-related" evidence="2">
    <location>
        <begin position="54"/>
        <end position="322"/>
    </location>
</feature>
<dbReference type="EMBL" id="VHQG01000001">
    <property type="protein sequence ID" value="TPW77928.1"/>
    <property type="molecule type" value="Genomic_DNA"/>
</dbReference>
<comment type="caution">
    <text evidence="3">The sequence shown here is derived from an EMBL/GenBank/DDBJ whole genome shotgun (WGS) entry which is preliminary data.</text>
</comment>
<keyword evidence="4" id="KW-1185">Reference proteome</keyword>
<evidence type="ECO:0000313" key="4">
    <source>
        <dbReference type="Proteomes" id="UP000316252"/>
    </source>
</evidence>
<dbReference type="Gene3D" id="3.20.20.140">
    <property type="entry name" value="Metal-dependent hydrolases"/>
    <property type="match status" value="1"/>
</dbReference>
<dbReference type="InterPro" id="IPR032466">
    <property type="entry name" value="Metal_Hydrolase"/>
</dbReference>
<dbReference type="Proteomes" id="UP000316252">
    <property type="component" value="Unassembled WGS sequence"/>
</dbReference>
<dbReference type="OrthoDB" id="8673173at2"/>
<evidence type="ECO:0000259" key="2">
    <source>
        <dbReference type="Pfam" id="PF04909"/>
    </source>
</evidence>
<dbReference type="GO" id="GO:0016831">
    <property type="term" value="F:carboxy-lyase activity"/>
    <property type="evidence" value="ECO:0007669"/>
    <property type="project" value="InterPro"/>
</dbReference>
<dbReference type="GO" id="GO:0019748">
    <property type="term" value="P:secondary metabolic process"/>
    <property type="evidence" value="ECO:0007669"/>
    <property type="project" value="TreeGrafter"/>
</dbReference>
<evidence type="ECO:0000256" key="1">
    <source>
        <dbReference type="ARBA" id="ARBA00023239"/>
    </source>
</evidence>
<evidence type="ECO:0000313" key="3">
    <source>
        <dbReference type="EMBL" id="TPW77928.1"/>
    </source>
</evidence>
<proteinExistence type="predicted"/>
<dbReference type="InterPro" id="IPR006680">
    <property type="entry name" value="Amidohydro-rel"/>
</dbReference>
<dbReference type="SUPFAM" id="SSF51556">
    <property type="entry name" value="Metallo-dependent hydrolases"/>
    <property type="match status" value="1"/>
</dbReference>
<accession>A0A506Y9W3</accession>
<reference evidence="3 4" key="1">
    <citation type="submission" date="2019-06" db="EMBL/GenBank/DDBJ databases">
        <authorList>
            <person name="Li F."/>
        </authorList>
    </citation>
    <scope>NUCLEOTIDE SEQUENCE [LARGE SCALE GENOMIC DNA]</scope>
    <source>
        <strain evidence="3 4">10F1D-1</strain>
    </source>
</reference>
<sequence length="326" mass="35447">MRIAIEEHWILPELDSALRRLPADRSDPSLALNDHGGAREKLLDLSGRRLADMDALGIDLQILSLAPPGAGPLDQDEAIALSRAANDRAAAAAAEHPDRFRFLATLPMSAPRAVAAELHRAVGVGAVGAMVYGRTGDTALDDPGTEPLFEAAERLHVPLFVHPQIPPQSVRQAEYAGFSPDVELALASFAWGWHVEAGTAVLRMIAAGVFDRHPGLQVVLGHWGELLLLWRERARSVGRIARLERSVDQIIAENLHVTSSGMLDAEVLRHVLTITSIDRLMLSIDYPFQQPGADELDEFLSDFSVVDRAAFGATNAQWLFRIPPSA</sequence>
<organism evidence="3 4">
    <name type="scientific">Schumannella soli</name>
    <dbReference type="NCBI Taxonomy" id="2590779"/>
    <lineage>
        <taxon>Bacteria</taxon>
        <taxon>Bacillati</taxon>
        <taxon>Actinomycetota</taxon>
        <taxon>Actinomycetes</taxon>
        <taxon>Micrococcales</taxon>
        <taxon>Microbacteriaceae</taxon>
        <taxon>Schumannella</taxon>
    </lineage>
</organism>
<name>A0A506Y9W3_9MICO</name>
<dbReference type="GO" id="GO:0005829">
    <property type="term" value="C:cytosol"/>
    <property type="evidence" value="ECO:0007669"/>
    <property type="project" value="TreeGrafter"/>
</dbReference>